<proteinExistence type="predicted"/>
<keyword evidence="2" id="KW-1185">Reference proteome</keyword>
<comment type="caution">
    <text evidence="1">The sequence shown here is derived from an EMBL/GenBank/DDBJ whole genome shotgun (WGS) entry which is preliminary data.</text>
</comment>
<reference evidence="1" key="1">
    <citation type="journal article" date="2022" name="Int. J. Mol. Sci.">
        <title>Draft Genome of Tanacetum Coccineum: Genomic Comparison of Closely Related Tanacetum-Family Plants.</title>
        <authorList>
            <person name="Yamashiro T."/>
            <person name="Shiraishi A."/>
            <person name="Nakayama K."/>
            <person name="Satake H."/>
        </authorList>
    </citation>
    <scope>NUCLEOTIDE SEQUENCE</scope>
</reference>
<sequence length="74" mass="8393">MASDEVERRFEDFHKEDDSRILGVQAKASVESKTPEAYSNLNLEVTFGNLLRCKETYGERNTQGPNQSQKNGDL</sequence>
<dbReference type="EMBL" id="BQNB010017715">
    <property type="protein sequence ID" value="GJT66454.1"/>
    <property type="molecule type" value="Genomic_DNA"/>
</dbReference>
<organism evidence="1 2">
    <name type="scientific">Tanacetum coccineum</name>
    <dbReference type="NCBI Taxonomy" id="301880"/>
    <lineage>
        <taxon>Eukaryota</taxon>
        <taxon>Viridiplantae</taxon>
        <taxon>Streptophyta</taxon>
        <taxon>Embryophyta</taxon>
        <taxon>Tracheophyta</taxon>
        <taxon>Spermatophyta</taxon>
        <taxon>Magnoliopsida</taxon>
        <taxon>eudicotyledons</taxon>
        <taxon>Gunneridae</taxon>
        <taxon>Pentapetalae</taxon>
        <taxon>asterids</taxon>
        <taxon>campanulids</taxon>
        <taxon>Asterales</taxon>
        <taxon>Asteraceae</taxon>
        <taxon>Asteroideae</taxon>
        <taxon>Anthemideae</taxon>
        <taxon>Anthemidinae</taxon>
        <taxon>Tanacetum</taxon>
    </lineage>
</organism>
<name>A0ABQ5FTZ6_9ASTR</name>
<reference evidence="1" key="2">
    <citation type="submission" date="2022-01" db="EMBL/GenBank/DDBJ databases">
        <authorList>
            <person name="Yamashiro T."/>
            <person name="Shiraishi A."/>
            <person name="Satake H."/>
            <person name="Nakayama K."/>
        </authorList>
    </citation>
    <scope>NUCLEOTIDE SEQUENCE</scope>
</reference>
<evidence type="ECO:0000313" key="2">
    <source>
        <dbReference type="Proteomes" id="UP001151760"/>
    </source>
</evidence>
<protein>
    <submittedName>
        <fullName evidence="1">Uncharacterized protein</fullName>
    </submittedName>
</protein>
<accession>A0ABQ5FTZ6</accession>
<dbReference type="Proteomes" id="UP001151760">
    <property type="component" value="Unassembled WGS sequence"/>
</dbReference>
<evidence type="ECO:0000313" key="1">
    <source>
        <dbReference type="EMBL" id="GJT66454.1"/>
    </source>
</evidence>
<gene>
    <name evidence="1" type="ORF">Tco_1017934</name>
</gene>